<evidence type="ECO:0000313" key="4">
    <source>
        <dbReference type="EMBL" id="AHZ24036.1"/>
    </source>
</evidence>
<dbReference type="Proteomes" id="UP000006469">
    <property type="component" value="Plasmid pHM100"/>
</dbReference>
<evidence type="ECO:0000313" key="7">
    <source>
        <dbReference type="Proteomes" id="UP000006469"/>
    </source>
</evidence>
<dbReference type="EMBL" id="AOLO01000014">
    <property type="protein sequence ID" value="ELZ97622.1"/>
    <property type="molecule type" value="Genomic_DNA"/>
</dbReference>
<dbReference type="Gene3D" id="1.10.150.240">
    <property type="entry name" value="Putative phosphatase, domain 2"/>
    <property type="match status" value="1"/>
</dbReference>
<evidence type="ECO:0000313" key="5">
    <source>
        <dbReference type="EMBL" id="ELZ97622.1"/>
    </source>
</evidence>
<reference evidence="3" key="5">
    <citation type="submission" date="2014-05" db="EMBL/GenBank/DDBJ databases">
        <authorList>
            <person name="Wang L."/>
            <person name="Yang H."/>
            <person name="Xiang H."/>
        </authorList>
    </citation>
    <scope>NUCLEOTIDE SEQUENCE</scope>
    <source>
        <strain evidence="3">CGMCC 1.2087</strain>
        <plasmid evidence="3">pHM100</plasmid>
    </source>
</reference>
<reference evidence="3" key="1">
    <citation type="journal article" date="2012" name="Appl. Environ. Microbiol.">
        <title>Identification of the haloarchaeal phasin (PhaP) that functions in polyhydroxyalkanoate accumulation and granule formation in Haloferax mediterranei.</title>
        <authorList>
            <person name="Cai S."/>
            <person name="Cai L."/>
            <person name="Liu H."/>
            <person name="Liu X."/>
            <person name="Han J."/>
            <person name="Zhou J."/>
            <person name="Xiang H."/>
        </authorList>
    </citation>
    <scope>NUCLEOTIDE SEQUENCE</scope>
    <source>
        <strain evidence="3">CGMCC 1.2087</strain>
    </source>
</reference>
<dbReference type="GeneID" id="40158534"/>
<dbReference type="EMBL" id="CP039142">
    <property type="protein sequence ID" value="QCQ77392.1"/>
    <property type="molecule type" value="Genomic_DNA"/>
</dbReference>
<geneLocation type="plasmid" evidence="6 10">
    <name>pHME132</name>
</geneLocation>
<dbReference type="SFLD" id="SFLDG01129">
    <property type="entry name" value="C1.5:_HAD__Beta-PGM__Phosphata"/>
    <property type="match status" value="1"/>
</dbReference>
<keyword evidence="3" id="KW-0614">Plasmid</keyword>
<dbReference type="AlphaFoldDB" id="I3R8Z7"/>
<dbReference type="KEGG" id="hme:HFX_4012"/>
<proteinExistence type="inferred from homology"/>
<dbReference type="SUPFAM" id="SSF56784">
    <property type="entry name" value="HAD-like"/>
    <property type="match status" value="1"/>
</dbReference>
<dbReference type="InterPro" id="IPR006439">
    <property type="entry name" value="HAD-SF_hydro_IA"/>
</dbReference>
<evidence type="ECO:0000256" key="2">
    <source>
        <dbReference type="ARBA" id="ARBA00022801"/>
    </source>
</evidence>
<evidence type="ECO:0000313" key="10">
    <source>
        <dbReference type="Proteomes" id="UP000299011"/>
    </source>
</evidence>
<dbReference type="PANTHER" id="PTHR43316">
    <property type="entry name" value="HYDROLASE, HALOACID DELAHOGENASE-RELATED"/>
    <property type="match status" value="1"/>
</dbReference>
<reference evidence="5 8" key="3">
    <citation type="journal article" date="2014" name="PLoS Genet.">
        <title>Phylogenetically driven sequencing of extremely halophilic archaea reveals strategies for static and dynamic osmo-response.</title>
        <authorList>
            <person name="Becker E.A."/>
            <person name="Seitzer P.M."/>
            <person name="Tritt A."/>
            <person name="Larsen D."/>
            <person name="Krusor M."/>
            <person name="Yao A.I."/>
            <person name="Wu D."/>
            <person name="Madern D."/>
            <person name="Eisen J.A."/>
            <person name="Darling A.E."/>
            <person name="Facciotti M.T."/>
        </authorList>
    </citation>
    <scope>NUCLEOTIDE SEQUENCE [LARGE SCALE GENOMIC DNA]</scope>
    <source>
        <strain evidence="5">ATCC 33500</strain>
        <strain evidence="8">ATCC 33500 / DSM 1411 / JCM 8866 / NBRC 14739 / NCIMB 2177 / R-4</strain>
    </source>
</reference>
<dbReference type="Pfam" id="PF00702">
    <property type="entry name" value="Hydrolase"/>
    <property type="match status" value="1"/>
</dbReference>
<evidence type="ECO:0000313" key="6">
    <source>
        <dbReference type="EMBL" id="QCQ77392.1"/>
    </source>
</evidence>
<evidence type="ECO:0000313" key="8">
    <source>
        <dbReference type="Proteomes" id="UP000011603"/>
    </source>
</evidence>
<dbReference type="SFLD" id="SFLDS00003">
    <property type="entry name" value="Haloacid_Dehalogenase"/>
    <property type="match status" value="1"/>
</dbReference>
<dbReference type="RefSeq" id="WP_004060559.1">
    <property type="nucleotide sequence ID" value="NC_017942.1"/>
</dbReference>
<geneLocation type="plasmid" evidence="4 9">
    <name>HMPLAS3</name>
</geneLocation>
<sequence>MGDDCQRWRAVFWDIGGVILDIESVRDAHEVFLRRLVETHAPDTPVEDAIQTWRTAVGRYFSEREGTEFRPARTAYDRTVAEIAGESIPAPEWRPAFEAATSETLRPNPDAVETIDRLAESELHVGVLSDVDTEEGFRILEAFGVRERFDSIITSEMVGRTKPDRRMFETALREADVTAGEAIMIGDRYEHDMAGASAVGMTTIAYGADDGPDVDYAVDDLREVLSIAGVSSGRDGSDGR</sequence>
<accession>I3R8Z7</accession>
<keyword evidence="8" id="KW-1185">Reference proteome</keyword>
<dbReference type="EMBL" id="CP001869">
    <property type="protein sequence ID" value="AFK20707.1"/>
    <property type="molecule type" value="Genomic_DNA"/>
</dbReference>
<geneLocation type="plasmid" evidence="3 7">
    <name>pHM100</name>
</geneLocation>
<reference evidence="6 10" key="6">
    <citation type="submission" date="2019-04" db="EMBL/GenBank/DDBJ databases">
        <title>Methylomes of two halophilic Archaea, Haloarcula marismortui and Haloferax mediterranei.</title>
        <authorList>
            <person name="DasSarma S."/>
            <person name="DasSarma P."/>
            <person name="DasSarma S."/>
            <person name="Fomenkov A."/>
            <person name="Vincze T."/>
            <person name="Anton B.P."/>
            <person name="Roberts R.J."/>
        </authorList>
    </citation>
    <scope>NUCLEOTIDE SEQUENCE [LARGE SCALE GENOMIC DNA]</scope>
    <source>
        <strain evidence="6">ATCC 33500</strain>
        <strain evidence="10">ATCC 33500 / DSM 1411 / JCM 8866 / NBRC 14739 / NCIMB 2177 / R-4</strain>
        <plasmid evidence="6 10">pHME132</plasmid>
    </source>
</reference>
<organism evidence="3 7">
    <name type="scientific">Haloferax mediterranei (strain ATCC 33500 / DSM 1411 / JCM 8866 / NBRC 14739 / NCIMB 2177 / R-4)</name>
    <name type="common">Halobacterium mediterranei</name>
    <dbReference type="NCBI Taxonomy" id="523841"/>
    <lineage>
        <taxon>Archaea</taxon>
        <taxon>Methanobacteriati</taxon>
        <taxon>Methanobacteriota</taxon>
        <taxon>Stenosarchaea group</taxon>
        <taxon>Halobacteria</taxon>
        <taxon>Halobacteriales</taxon>
        <taxon>Haloferacaceae</taxon>
        <taxon>Haloferax</taxon>
    </lineage>
</organism>
<name>I3R8Z7_HALMT</name>
<evidence type="ECO:0000313" key="9">
    <source>
        <dbReference type="Proteomes" id="UP000027075"/>
    </source>
</evidence>
<dbReference type="OrthoDB" id="27736at2157"/>
<evidence type="ECO:0000256" key="1">
    <source>
        <dbReference type="ARBA" id="ARBA00007958"/>
    </source>
</evidence>
<dbReference type="Proteomes" id="UP000027075">
    <property type="component" value="Plasmid HMPLAS3"/>
</dbReference>
<keyword evidence="2 6" id="KW-0378">Hydrolase</keyword>
<protein>
    <submittedName>
        <fullName evidence="6">HAD family hydrolase</fullName>
    </submittedName>
    <submittedName>
        <fullName evidence="4">Haloacid dehalogenase</fullName>
    </submittedName>
</protein>
<dbReference type="InterPro" id="IPR036412">
    <property type="entry name" value="HAD-like_sf"/>
</dbReference>
<dbReference type="EMBL" id="CP007552">
    <property type="protein sequence ID" value="AHZ24036.1"/>
    <property type="molecule type" value="Genomic_DNA"/>
</dbReference>
<reference evidence="3 7" key="2">
    <citation type="journal article" date="2012" name="J. Bacteriol.">
        <title>Complete genome sequence of the metabolically versatile halophilic archaeon Haloferax mediterranei, a poly(3-hydroxybutyrate-co-3-hydroxyvalerate) producer.</title>
        <authorList>
            <person name="Han J."/>
            <person name="Zhang F."/>
            <person name="Hou J."/>
            <person name="Liu X."/>
            <person name="Li M."/>
            <person name="Liu H."/>
            <person name="Cai L."/>
            <person name="Zhang B."/>
            <person name="Chen Y."/>
            <person name="Zhou J."/>
            <person name="Hu S."/>
            <person name="Xiang H."/>
        </authorList>
    </citation>
    <scope>NUCLEOTIDE SEQUENCE [LARGE SCALE GENOMIC DNA]</scope>
    <source>
        <strain evidence="7">ATCC 33500 / DSM 1411 / JCM 8866 / NBRC 14739 / NCIMB 2177 / R-4</strain>
        <strain evidence="3">CGMCC 1.2087</strain>
        <plasmid evidence="7">pHM100</plasmid>
    </source>
</reference>
<reference evidence="4 9" key="4">
    <citation type="submission" date="2014-04" db="EMBL/GenBank/DDBJ databases">
        <title>Transcriptional profiles of Haloferax mediterranei on the basis of nitrogen availability.</title>
        <authorList>
            <person name="Bautista V."/>
        </authorList>
    </citation>
    <scope>NUCLEOTIDE SEQUENCE [LARGE SCALE GENOMIC DNA]</scope>
    <source>
        <strain evidence="4">ATCC 33500</strain>
        <strain evidence="9">ATCC 33500 / DSM 1411 / JCM 8866 / NBRC 14739 / NCIMB 2177 / R-4</strain>
        <plasmid evidence="4">HMPLAS3</plasmid>
        <plasmid evidence="9">Plasmid HMPLAS3</plasmid>
    </source>
</reference>
<dbReference type="PATRIC" id="fig|523841.21.peg.3407"/>
<dbReference type="NCBIfam" id="TIGR01549">
    <property type="entry name" value="HAD-SF-IA-v1"/>
    <property type="match status" value="1"/>
</dbReference>
<dbReference type="InterPro" id="IPR051540">
    <property type="entry name" value="S-2-haloacid_dehalogenase"/>
</dbReference>
<dbReference type="Proteomes" id="UP000299011">
    <property type="component" value="Plasmid pHME132"/>
</dbReference>
<gene>
    <name evidence="3" type="ordered locus">HFX_4012</name>
    <name evidence="4" type="ORF">BM92_19740</name>
    <name evidence="5" type="ORF">C439_16938</name>
    <name evidence="6" type="ORF">E6P09_18915</name>
</gene>
<evidence type="ECO:0000313" key="3">
    <source>
        <dbReference type="EMBL" id="AFK20707.1"/>
    </source>
</evidence>
<comment type="similarity">
    <text evidence="1">Belongs to the HAD-like hydrolase superfamily.</text>
</comment>
<dbReference type="NCBIfam" id="TIGR01509">
    <property type="entry name" value="HAD-SF-IA-v3"/>
    <property type="match status" value="1"/>
</dbReference>
<dbReference type="PANTHER" id="PTHR43316:SF3">
    <property type="entry name" value="HALOACID DEHALOGENASE, TYPE II (AFU_ORTHOLOGUE AFUA_2G07750)-RELATED"/>
    <property type="match status" value="1"/>
</dbReference>
<dbReference type="HOGENOM" id="CLU_045011_8_3_2"/>
<dbReference type="GO" id="GO:0016787">
    <property type="term" value="F:hydrolase activity"/>
    <property type="evidence" value="ECO:0007669"/>
    <property type="project" value="UniProtKB-KW"/>
</dbReference>
<dbReference type="InterPro" id="IPR023214">
    <property type="entry name" value="HAD_sf"/>
</dbReference>
<dbReference type="Proteomes" id="UP000011603">
    <property type="component" value="Unassembled WGS sequence"/>
</dbReference>
<dbReference type="InterPro" id="IPR023198">
    <property type="entry name" value="PGP-like_dom2"/>
</dbReference>
<dbReference type="Gene3D" id="3.40.50.1000">
    <property type="entry name" value="HAD superfamily/HAD-like"/>
    <property type="match status" value="1"/>
</dbReference>